<dbReference type="KEGG" id="roz:CBI38_23890"/>
<dbReference type="EMBL" id="CP021354">
    <property type="protein sequence ID" value="AWK74137.1"/>
    <property type="molecule type" value="Genomic_DNA"/>
</dbReference>
<evidence type="ECO:0000313" key="3">
    <source>
        <dbReference type="EMBL" id="MDV7265371.1"/>
    </source>
</evidence>
<proteinExistence type="predicted"/>
<dbReference type="AlphaFoldDB" id="A0A2S2BZT7"/>
<feature type="transmembrane region" description="Helical" evidence="1">
    <location>
        <begin position="12"/>
        <end position="36"/>
    </location>
</feature>
<dbReference type="EMBL" id="JAWLUP010000024">
    <property type="protein sequence ID" value="MDV7265371.1"/>
    <property type="molecule type" value="Genomic_DNA"/>
</dbReference>
<reference evidence="2 4" key="1">
    <citation type="submission" date="2017-05" db="EMBL/GenBank/DDBJ databases">
        <title>Isolation of Rhodococcus sp. S2-17 biodegrading of BP-3.</title>
        <authorList>
            <person name="Lee Y."/>
            <person name="Kim K.H."/>
            <person name="Chun B.H."/>
            <person name="Jung H.S."/>
            <person name="Jeon C.O."/>
        </authorList>
    </citation>
    <scope>NUCLEOTIDE SEQUENCE [LARGE SCALE GENOMIC DNA]</scope>
    <source>
        <strain evidence="2 4">S2-17</strain>
    </source>
</reference>
<feature type="transmembrane region" description="Helical" evidence="1">
    <location>
        <begin position="85"/>
        <end position="103"/>
    </location>
</feature>
<dbReference type="RefSeq" id="WP_109332789.1">
    <property type="nucleotide sequence ID" value="NZ_CP021354.1"/>
</dbReference>
<feature type="transmembrane region" description="Helical" evidence="1">
    <location>
        <begin position="56"/>
        <end position="78"/>
    </location>
</feature>
<keyword evidence="1" id="KW-0812">Transmembrane</keyword>
<evidence type="ECO:0000256" key="1">
    <source>
        <dbReference type="SAM" id="Phobius"/>
    </source>
</evidence>
<dbReference type="Pfam" id="PF14325">
    <property type="entry name" value="DUF4383"/>
    <property type="match status" value="1"/>
</dbReference>
<sequence>MSTRDASVTRSPVQIAALAVGAVFLLVGILGFIPGITTDYDALSGAGHHSEAKLLGIFQVSILHNVVHLLFGVAGIVLARAAHTARLFLIGGGVIYLVLWIYGLLIDQESSANFVPVNTADNWLHFVLGVGMIGLGVLTARMGATPATDATRPHSPMD</sequence>
<organism evidence="2 4">
    <name type="scientific">Rhodococcus oxybenzonivorans</name>
    <dbReference type="NCBI Taxonomy" id="1990687"/>
    <lineage>
        <taxon>Bacteria</taxon>
        <taxon>Bacillati</taxon>
        <taxon>Actinomycetota</taxon>
        <taxon>Actinomycetes</taxon>
        <taxon>Mycobacteriales</taxon>
        <taxon>Nocardiaceae</taxon>
        <taxon>Rhodococcus</taxon>
    </lineage>
</organism>
<keyword evidence="1" id="KW-1133">Transmembrane helix</keyword>
<evidence type="ECO:0000313" key="4">
    <source>
        <dbReference type="Proteomes" id="UP000245711"/>
    </source>
</evidence>
<dbReference type="Proteomes" id="UP001185863">
    <property type="component" value="Unassembled WGS sequence"/>
</dbReference>
<accession>A0A2S2BZT7</accession>
<feature type="transmembrane region" description="Helical" evidence="1">
    <location>
        <begin position="123"/>
        <end position="144"/>
    </location>
</feature>
<keyword evidence="4" id="KW-1185">Reference proteome</keyword>
<dbReference type="Proteomes" id="UP000245711">
    <property type="component" value="Chromosome"/>
</dbReference>
<reference evidence="3" key="2">
    <citation type="submission" date="2023-10" db="EMBL/GenBank/DDBJ databases">
        <title>Development of a sustainable strategy for remediation of hydrocarbon-contaminated territories based on the waste exchange concept.</title>
        <authorList>
            <person name="Krivoruchko A."/>
        </authorList>
    </citation>
    <scope>NUCLEOTIDE SEQUENCE</scope>
    <source>
        <strain evidence="3">IEGM 68</strain>
    </source>
</reference>
<keyword evidence="1" id="KW-0472">Membrane</keyword>
<evidence type="ECO:0000313" key="2">
    <source>
        <dbReference type="EMBL" id="AWK74137.1"/>
    </source>
</evidence>
<name>A0A2S2BZT7_9NOCA</name>
<dbReference type="OrthoDB" id="572373at2"/>
<protein>
    <submittedName>
        <fullName evidence="3">DUF4383 domain-containing protein</fullName>
    </submittedName>
</protein>
<gene>
    <name evidence="2" type="ORF">CBI38_23890</name>
    <name evidence="3" type="ORF">R4315_12540</name>
</gene>